<dbReference type="KEGG" id="rsz:108813859"/>
<sequence>MSKNSLQEEVEKMTTLTYNTLCIGFMFVQCFSTVFARDLQDNLDATQITPKHVETAQLTNFGAKHIPSNIGFGAVGSLEVAITFSIPIIQIPFPKEGSTVGIINEHDKDKIKGIVITPATTHEFGLSPGKDGVEF</sequence>
<name>A0A6J0K303_RAPSA</name>
<dbReference type="OrthoDB" id="1107268at2759"/>
<proteinExistence type="predicted"/>
<gene>
    <name evidence="2" type="primary">LOC108813859</name>
</gene>
<dbReference type="GeneID" id="108813859"/>
<organism evidence="1 2">
    <name type="scientific">Raphanus sativus</name>
    <name type="common">Radish</name>
    <name type="synonym">Raphanus raphanistrum var. sativus</name>
    <dbReference type="NCBI Taxonomy" id="3726"/>
    <lineage>
        <taxon>Eukaryota</taxon>
        <taxon>Viridiplantae</taxon>
        <taxon>Streptophyta</taxon>
        <taxon>Embryophyta</taxon>
        <taxon>Tracheophyta</taxon>
        <taxon>Spermatophyta</taxon>
        <taxon>Magnoliopsida</taxon>
        <taxon>eudicotyledons</taxon>
        <taxon>Gunneridae</taxon>
        <taxon>Pentapetalae</taxon>
        <taxon>rosids</taxon>
        <taxon>malvids</taxon>
        <taxon>Brassicales</taxon>
        <taxon>Brassicaceae</taxon>
        <taxon>Brassiceae</taxon>
        <taxon>Raphanus</taxon>
    </lineage>
</organism>
<accession>A0A6J0K303</accession>
<dbReference type="AlphaFoldDB" id="A0A6J0K303"/>
<evidence type="ECO:0000313" key="2">
    <source>
        <dbReference type="RefSeq" id="XP_018442033.2"/>
    </source>
</evidence>
<dbReference type="Proteomes" id="UP000504610">
    <property type="component" value="Chromosome 6"/>
</dbReference>
<keyword evidence="1" id="KW-1185">Reference proteome</keyword>
<evidence type="ECO:0000313" key="1">
    <source>
        <dbReference type="Proteomes" id="UP000504610"/>
    </source>
</evidence>
<protein>
    <submittedName>
        <fullName evidence="2">Uncharacterized protein LOC108813859</fullName>
    </submittedName>
</protein>
<reference evidence="1" key="1">
    <citation type="journal article" date="2019" name="Database">
        <title>The radish genome database (RadishGD): an integrated information resource for radish genomics.</title>
        <authorList>
            <person name="Yu H.J."/>
            <person name="Baek S."/>
            <person name="Lee Y.J."/>
            <person name="Cho A."/>
            <person name="Mun J.H."/>
        </authorList>
    </citation>
    <scope>NUCLEOTIDE SEQUENCE [LARGE SCALE GENOMIC DNA]</scope>
    <source>
        <strain evidence="1">cv. WK10039</strain>
    </source>
</reference>
<reference evidence="2" key="2">
    <citation type="submission" date="2025-08" db="UniProtKB">
        <authorList>
            <consortium name="RefSeq"/>
        </authorList>
    </citation>
    <scope>IDENTIFICATION</scope>
    <source>
        <tissue evidence="2">Leaf</tissue>
    </source>
</reference>
<dbReference type="RefSeq" id="XP_018442033.2">
    <property type="nucleotide sequence ID" value="XM_018586531.2"/>
</dbReference>